<feature type="region of interest" description="Disordered" evidence="1">
    <location>
        <begin position="235"/>
        <end position="256"/>
    </location>
</feature>
<comment type="caution">
    <text evidence="2">The sequence shown here is derived from an EMBL/GenBank/DDBJ whole genome shotgun (WGS) entry which is preliminary data.</text>
</comment>
<evidence type="ECO:0000313" key="2">
    <source>
        <dbReference type="EMBL" id="OLY77755.1"/>
    </source>
</evidence>
<gene>
    <name evidence="2" type="ORF">AYI68_g8210</name>
</gene>
<evidence type="ECO:0000313" key="3">
    <source>
        <dbReference type="Proteomes" id="UP000187455"/>
    </source>
</evidence>
<dbReference type="EMBL" id="LSSL01007699">
    <property type="protein sequence ID" value="OLY77755.1"/>
    <property type="molecule type" value="Genomic_DNA"/>
</dbReference>
<dbReference type="STRING" id="133383.A0A1R0GLJ2"/>
<accession>A0A1R0GLJ2</accession>
<dbReference type="Proteomes" id="UP000187455">
    <property type="component" value="Unassembled WGS sequence"/>
</dbReference>
<organism evidence="2 3">
    <name type="scientific">Smittium mucronatum</name>
    <dbReference type="NCBI Taxonomy" id="133383"/>
    <lineage>
        <taxon>Eukaryota</taxon>
        <taxon>Fungi</taxon>
        <taxon>Fungi incertae sedis</taxon>
        <taxon>Zoopagomycota</taxon>
        <taxon>Kickxellomycotina</taxon>
        <taxon>Harpellomycetes</taxon>
        <taxon>Harpellales</taxon>
        <taxon>Legeriomycetaceae</taxon>
        <taxon>Smittium</taxon>
    </lineage>
</organism>
<keyword evidence="3" id="KW-1185">Reference proteome</keyword>
<dbReference type="OrthoDB" id="10634230at2759"/>
<protein>
    <submittedName>
        <fullName evidence="2">Uncharacterized protein</fullName>
    </submittedName>
</protein>
<dbReference type="AlphaFoldDB" id="A0A1R0GLJ2"/>
<proteinExistence type="predicted"/>
<reference evidence="2 3" key="1">
    <citation type="journal article" date="2016" name="Mol. Biol. Evol.">
        <title>Genome-Wide Survey of Gut Fungi (Harpellales) Reveals the First Horizontally Transferred Ubiquitin Gene from a Mosquito Host.</title>
        <authorList>
            <person name="Wang Y."/>
            <person name="White M.M."/>
            <person name="Kvist S."/>
            <person name="Moncalvo J.M."/>
        </authorList>
    </citation>
    <scope>NUCLEOTIDE SEQUENCE [LARGE SCALE GENOMIC DNA]</scope>
    <source>
        <strain evidence="2 3">ALG-7-W6</strain>
    </source>
</reference>
<feature type="compositionally biased region" description="Low complexity" evidence="1">
    <location>
        <begin position="202"/>
        <end position="212"/>
    </location>
</feature>
<sequence length="256" mass="29046">MMLRSKPQQLPQLQPQAVVPKEISRIFWKGAVEECTSRDPIRSSSRGASRDVLVSLDQTHEQSVVPGNRIEGSAPVWLFPQSTHVYENSSTDIDMGEEERDPNFCLPGRPPDNRRVEGEMHGEYGNSVFQAYRARIQDQVGEFVYNTISIYNPPWNDNQFTGHFPQSPFYQVLGSPPRGREIIEHRENDIKMSIELYRESSGDVSCSSSGTSNDQEVIRNEEPIAIESEVLDVDSNTYRSSDTEPAFLEAPDEFME</sequence>
<evidence type="ECO:0000256" key="1">
    <source>
        <dbReference type="SAM" id="MobiDB-lite"/>
    </source>
</evidence>
<feature type="region of interest" description="Disordered" evidence="1">
    <location>
        <begin position="201"/>
        <end position="222"/>
    </location>
</feature>
<name>A0A1R0GLJ2_9FUNG</name>